<protein>
    <submittedName>
        <fullName evidence="2">Uncharacterized protein</fullName>
    </submittedName>
</protein>
<dbReference type="Proteomes" id="UP000030686">
    <property type="component" value="Unassembled WGS sequence"/>
</dbReference>
<reference evidence="2" key="1">
    <citation type="journal article" date="2014" name="Nat. Commun.">
        <title>Multiple recent horizontal transfers of a large genomic region in cheese making fungi.</title>
        <authorList>
            <person name="Cheeseman K."/>
            <person name="Ropars J."/>
            <person name="Renault P."/>
            <person name="Dupont J."/>
            <person name="Gouzy J."/>
            <person name="Branca A."/>
            <person name="Abraham A.L."/>
            <person name="Ceppi M."/>
            <person name="Conseiller E."/>
            <person name="Debuchy R."/>
            <person name="Malagnac F."/>
            <person name="Goarin A."/>
            <person name="Silar P."/>
            <person name="Lacoste S."/>
            <person name="Sallet E."/>
            <person name="Bensimon A."/>
            <person name="Giraud T."/>
            <person name="Brygoo Y."/>
        </authorList>
    </citation>
    <scope>NUCLEOTIDE SEQUENCE [LARGE SCALE GENOMIC DNA]</scope>
    <source>
        <strain evidence="2">FM164</strain>
    </source>
</reference>
<organism evidence="2 3">
    <name type="scientific">Penicillium roqueforti (strain FM164)</name>
    <dbReference type="NCBI Taxonomy" id="1365484"/>
    <lineage>
        <taxon>Eukaryota</taxon>
        <taxon>Fungi</taxon>
        <taxon>Dikarya</taxon>
        <taxon>Ascomycota</taxon>
        <taxon>Pezizomycotina</taxon>
        <taxon>Eurotiomycetes</taxon>
        <taxon>Eurotiomycetidae</taxon>
        <taxon>Eurotiales</taxon>
        <taxon>Aspergillaceae</taxon>
        <taxon>Penicillium</taxon>
    </lineage>
</organism>
<gene>
    <name evidence="2" type="ORF">PROQFM164_S05g000446</name>
</gene>
<dbReference type="EMBL" id="HG792019">
    <property type="protein sequence ID" value="CDM36613.1"/>
    <property type="molecule type" value="Genomic_DNA"/>
</dbReference>
<accession>W6QIG9</accession>
<proteinExistence type="predicted"/>
<feature type="region of interest" description="Disordered" evidence="1">
    <location>
        <begin position="33"/>
        <end position="58"/>
    </location>
</feature>
<evidence type="ECO:0000313" key="2">
    <source>
        <dbReference type="EMBL" id="CDM36613.1"/>
    </source>
</evidence>
<evidence type="ECO:0000256" key="1">
    <source>
        <dbReference type="SAM" id="MobiDB-lite"/>
    </source>
</evidence>
<keyword evidence="3" id="KW-1185">Reference proteome</keyword>
<sequence length="58" mass="6195">MSHAGFHLNHVSAADEMVAFPAMTEIESWDFCPGPGAESRKSKGSDRSCSQRGLLVAS</sequence>
<dbReference type="AlphaFoldDB" id="W6QIG9"/>
<name>W6QIG9_PENRF</name>
<evidence type="ECO:0000313" key="3">
    <source>
        <dbReference type="Proteomes" id="UP000030686"/>
    </source>
</evidence>